<feature type="domain" description="DUS-like FMN-binding" evidence="13">
    <location>
        <begin position="11"/>
        <end position="322"/>
    </location>
</feature>
<organism evidence="14 15">
    <name type="scientific">Clostridium fungisolvens</name>
    <dbReference type="NCBI Taxonomy" id="1604897"/>
    <lineage>
        <taxon>Bacteria</taxon>
        <taxon>Bacillati</taxon>
        <taxon>Bacillota</taxon>
        <taxon>Clostridia</taxon>
        <taxon>Eubacteriales</taxon>
        <taxon>Clostridiaceae</taxon>
        <taxon>Clostridium</taxon>
    </lineage>
</organism>
<evidence type="ECO:0000256" key="10">
    <source>
        <dbReference type="PIRNR" id="PIRNR006621"/>
    </source>
</evidence>
<dbReference type="GO" id="GO:0000049">
    <property type="term" value="F:tRNA binding"/>
    <property type="evidence" value="ECO:0007669"/>
    <property type="project" value="UniProtKB-UniRule"/>
</dbReference>
<dbReference type="PANTHER" id="PTHR42907">
    <property type="entry name" value="FMN-LINKED OXIDOREDUCTASES SUPERFAMILY PROTEIN"/>
    <property type="match status" value="1"/>
</dbReference>
<feature type="site" description="Interacts with tRNA; defines subfamily-specific binding signature" evidence="9">
    <location>
        <position position="191"/>
    </location>
</feature>
<dbReference type="InterPro" id="IPR018517">
    <property type="entry name" value="tRNA_hU_synthase_CS"/>
</dbReference>
<dbReference type="CDD" id="cd02801">
    <property type="entry name" value="DUS_like_FMN"/>
    <property type="match status" value="1"/>
</dbReference>
<comment type="catalytic activity">
    <reaction evidence="9">
        <text>5,6-dihydrouridine(20) in tRNA + NADP(+) = uridine(20) in tRNA + NADPH + H(+)</text>
        <dbReference type="Rhea" id="RHEA:53336"/>
        <dbReference type="Rhea" id="RHEA-COMP:13533"/>
        <dbReference type="Rhea" id="RHEA-COMP:13534"/>
        <dbReference type="ChEBI" id="CHEBI:15378"/>
        <dbReference type="ChEBI" id="CHEBI:57783"/>
        <dbReference type="ChEBI" id="CHEBI:58349"/>
        <dbReference type="ChEBI" id="CHEBI:65315"/>
        <dbReference type="ChEBI" id="CHEBI:74443"/>
        <dbReference type="EC" id="1.3.1.91"/>
    </reaction>
</comment>
<evidence type="ECO:0000256" key="8">
    <source>
        <dbReference type="ARBA" id="ARBA00023002"/>
    </source>
</evidence>
<feature type="binding site" evidence="9 12">
    <location>
        <position position="135"/>
    </location>
    <ligand>
        <name>FMN</name>
        <dbReference type="ChEBI" id="CHEBI:58210"/>
    </ligand>
</feature>
<feature type="binding site" evidence="9 12">
    <location>
        <begin position="219"/>
        <end position="221"/>
    </location>
    <ligand>
        <name>FMN</name>
        <dbReference type="ChEBI" id="CHEBI:58210"/>
    </ligand>
</feature>
<dbReference type="Pfam" id="PF01207">
    <property type="entry name" value="Dus"/>
    <property type="match status" value="1"/>
</dbReference>
<keyword evidence="5 9" id="KW-0819">tRNA processing</keyword>
<comment type="function">
    <text evidence="9">Catalyzes the synthesis of 5,6-dihydrouridine (D), a modified base found in the D-loop of most tRNAs, via the reduction of the C5-C6 double bond in target uridines. Specifically modifies U20 and U20a in tRNAs.</text>
</comment>
<evidence type="ECO:0000313" key="15">
    <source>
        <dbReference type="Proteomes" id="UP000580568"/>
    </source>
</evidence>
<evidence type="ECO:0000256" key="9">
    <source>
        <dbReference type="HAMAP-Rule" id="MF_02041"/>
    </source>
</evidence>
<dbReference type="PIRSF" id="PIRSF006621">
    <property type="entry name" value="Dus"/>
    <property type="match status" value="1"/>
</dbReference>
<dbReference type="EMBL" id="BLZR01000001">
    <property type="protein sequence ID" value="GFP76901.1"/>
    <property type="molecule type" value="Genomic_DNA"/>
</dbReference>
<feature type="binding site" evidence="9 12">
    <location>
        <begin position="13"/>
        <end position="15"/>
    </location>
    <ligand>
        <name>FMN</name>
        <dbReference type="ChEBI" id="CHEBI:58210"/>
    </ligand>
</feature>
<evidence type="ECO:0000256" key="6">
    <source>
        <dbReference type="ARBA" id="ARBA00022857"/>
    </source>
</evidence>
<feature type="site" description="Interacts with tRNA" evidence="9">
    <location>
        <position position="194"/>
    </location>
</feature>
<protein>
    <recommendedName>
        <fullName evidence="9">tRNA-dihydrouridine(20/20a) synthase</fullName>
        <ecNumber evidence="9">1.3.1.91</ecNumber>
    </recommendedName>
    <alternativeName>
        <fullName evidence="9">DusA-like U20-specific dihydrouridine synthase</fullName>
        <shortName evidence="9">U20-specific Dus</shortName>
    </alternativeName>
</protein>
<gene>
    <name evidence="14" type="ORF">bsdtw1_03012</name>
</gene>
<evidence type="ECO:0000259" key="13">
    <source>
        <dbReference type="Pfam" id="PF01207"/>
    </source>
</evidence>
<proteinExistence type="inferred from homology"/>
<feature type="binding site" evidence="9 12">
    <location>
        <position position="66"/>
    </location>
    <ligand>
        <name>FMN</name>
        <dbReference type="ChEBI" id="CHEBI:58210"/>
    </ligand>
</feature>
<dbReference type="InterPro" id="IPR004653">
    <property type="entry name" value="DusA"/>
</dbReference>
<dbReference type="PROSITE" id="PS01136">
    <property type="entry name" value="UPF0034"/>
    <property type="match status" value="1"/>
</dbReference>
<dbReference type="SUPFAM" id="SSF51395">
    <property type="entry name" value="FMN-linked oxidoreductases"/>
    <property type="match status" value="1"/>
</dbReference>
<keyword evidence="7 9" id="KW-0694">RNA-binding</keyword>
<dbReference type="PANTHER" id="PTHR42907:SF1">
    <property type="entry name" value="FMN-LINKED OXIDOREDUCTASES SUPERFAMILY PROTEIN"/>
    <property type="match status" value="1"/>
</dbReference>
<name>A0A6V8SJH3_9CLOT</name>
<evidence type="ECO:0000313" key="14">
    <source>
        <dbReference type="EMBL" id="GFP76901.1"/>
    </source>
</evidence>
<evidence type="ECO:0000256" key="3">
    <source>
        <dbReference type="ARBA" id="ARBA00022630"/>
    </source>
</evidence>
<feature type="site" description="Interacts with tRNA" evidence="9">
    <location>
        <position position="93"/>
    </location>
</feature>
<evidence type="ECO:0000256" key="7">
    <source>
        <dbReference type="ARBA" id="ARBA00022884"/>
    </source>
</evidence>
<dbReference type="NCBIfam" id="TIGR00742">
    <property type="entry name" value="yjbN"/>
    <property type="match status" value="1"/>
</dbReference>
<accession>A0A6V8SJH3</accession>
<dbReference type="EC" id="1.3.1.91" evidence="9"/>
<dbReference type="RefSeq" id="WP_183278302.1">
    <property type="nucleotide sequence ID" value="NZ_BLZR01000001.1"/>
</dbReference>
<keyword evidence="6 9" id="KW-0521">NADP</keyword>
<comment type="cofactor">
    <cofactor evidence="1 9 10 12">
        <name>FMN</name>
        <dbReference type="ChEBI" id="CHEBI:58210"/>
    </cofactor>
</comment>
<dbReference type="AlphaFoldDB" id="A0A6V8SJH3"/>
<dbReference type="GO" id="GO:0010181">
    <property type="term" value="F:FMN binding"/>
    <property type="evidence" value="ECO:0007669"/>
    <property type="project" value="UniProtKB-UniRule"/>
</dbReference>
<comment type="similarity">
    <text evidence="10">Belongs to the dus family.</text>
</comment>
<keyword evidence="4 9" id="KW-0288">FMN</keyword>
<dbReference type="InterPro" id="IPR001269">
    <property type="entry name" value="DUS_fam"/>
</dbReference>
<dbReference type="GO" id="GO:0102264">
    <property type="term" value="F:tRNA-dihydrouridine20 synthase activity"/>
    <property type="evidence" value="ECO:0007669"/>
    <property type="project" value="UniProtKB-EC"/>
</dbReference>
<sequence length="341" mass="38344">MNNSFNHIISIAPMVDRTDRHFRYFARLLTKNTLLYTEMITAQAIINGDRKKLLDFSPIENPIALQIAGSNPEELYKAVKIAEEWNYDEINLNAGCPSDRVSGNMMGASLMAYPELIAEMISSMKSATKKPVTVKHRIGISSSKVTSSFMPYGSFHDFEHLSDFMSIINKAAPDRNIIHARIAILEGLSPKENRDIPPLNYDMVYAIKKEFTNSIIEINGGIKTLDDIHEHLTHVDSVMIGREAYSNPAFMARFDSLYNCQTLTSLTRRDVIEGFLPYIENLENKGENAHLALSHTIGLFQNQPGSSLWKRLISTPSKGTKSTILRDALDSLPHDVLDKKI</sequence>
<dbReference type="NCBIfam" id="NF008774">
    <property type="entry name" value="PRK11815.1"/>
    <property type="match status" value="1"/>
</dbReference>
<comment type="catalytic activity">
    <reaction evidence="9">
        <text>5,6-dihydrouridine(20a) in tRNA + NADP(+) = uridine(20a) in tRNA + NADPH + H(+)</text>
        <dbReference type="Rhea" id="RHEA:53344"/>
        <dbReference type="Rhea" id="RHEA-COMP:13535"/>
        <dbReference type="Rhea" id="RHEA-COMP:13536"/>
        <dbReference type="ChEBI" id="CHEBI:15378"/>
        <dbReference type="ChEBI" id="CHEBI:57783"/>
        <dbReference type="ChEBI" id="CHEBI:58349"/>
        <dbReference type="ChEBI" id="CHEBI:65315"/>
        <dbReference type="ChEBI" id="CHEBI:74443"/>
    </reaction>
</comment>
<comment type="caution">
    <text evidence="9">Lacks conserved residue(s) required for the propagation of feature annotation.</text>
</comment>
<evidence type="ECO:0000256" key="2">
    <source>
        <dbReference type="ARBA" id="ARBA00022555"/>
    </source>
</evidence>
<dbReference type="InterPro" id="IPR013785">
    <property type="entry name" value="Aldolase_TIM"/>
</dbReference>
<dbReference type="HAMAP" id="MF_02041">
    <property type="entry name" value="DusA_subfam"/>
    <property type="match status" value="1"/>
</dbReference>
<dbReference type="InterPro" id="IPR035587">
    <property type="entry name" value="DUS-like_FMN-bd"/>
</dbReference>
<comment type="caution">
    <text evidence="14">The sequence shown here is derived from an EMBL/GenBank/DDBJ whole genome shotgun (WGS) entry which is preliminary data.</text>
</comment>
<comment type="catalytic activity">
    <reaction evidence="9">
        <text>5,6-dihydrouridine(20a) in tRNA + NAD(+) = uridine(20a) in tRNA + NADH + H(+)</text>
        <dbReference type="Rhea" id="RHEA:53348"/>
        <dbReference type="Rhea" id="RHEA-COMP:13535"/>
        <dbReference type="Rhea" id="RHEA-COMP:13536"/>
        <dbReference type="ChEBI" id="CHEBI:15378"/>
        <dbReference type="ChEBI" id="CHEBI:57540"/>
        <dbReference type="ChEBI" id="CHEBI:57945"/>
        <dbReference type="ChEBI" id="CHEBI:65315"/>
        <dbReference type="ChEBI" id="CHEBI:74443"/>
    </reaction>
</comment>
<evidence type="ECO:0000256" key="4">
    <source>
        <dbReference type="ARBA" id="ARBA00022643"/>
    </source>
</evidence>
<dbReference type="Gene3D" id="3.20.20.70">
    <property type="entry name" value="Aldolase class I"/>
    <property type="match status" value="1"/>
</dbReference>
<comment type="similarity">
    <text evidence="9">Belongs to the Dus family. DusA subfamily.</text>
</comment>
<dbReference type="Gene3D" id="1.20.120.1460">
    <property type="match status" value="1"/>
</dbReference>
<evidence type="ECO:0000256" key="5">
    <source>
        <dbReference type="ARBA" id="ARBA00022694"/>
    </source>
</evidence>
<keyword evidence="15" id="KW-1185">Reference proteome</keyword>
<feature type="binding site" evidence="9 12">
    <location>
        <position position="179"/>
    </location>
    <ligand>
        <name>FMN</name>
        <dbReference type="ChEBI" id="CHEBI:58210"/>
    </ligand>
</feature>
<keyword evidence="8 9" id="KW-0560">Oxidoreductase</keyword>
<evidence type="ECO:0000256" key="12">
    <source>
        <dbReference type="PIRSR" id="PIRSR006621-2"/>
    </source>
</evidence>
<dbReference type="Proteomes" id="UP000580568">
    <property type="component" value="Unassembled WGS sequence"/>
</dbReference>
<keyword evidence="12" id="KW-0547">Nucleotide-binding</keyword>
<keyword evidence="2 9" id="KW-0820">tRNA-binding</keyword>
<feature type="active site" description="Proton donor" evidence="9 11">
    <location>
        <position position="96"/>
    </location>
</feature>
<reference evidence="14 15" key="1">
    <citation type="submission" date="2020-07" db="EMBL/GenBank/DDBJ databases">
        <title>A new beta-1,3-glucan-decomposing anaerobic bacterium isolated from anoxic soil subjected to biological soil disinfestation.</title>
        <authorList>
            <person name="Ueki A."/>
            <person name="Tonouchi A."/>
        </authorList>
    </citation>
    <scope>NUCLEOTIDE SEQUENCE [LARGE SCALE GENOMIC DNA]</scope>
    <source>
        <strain evidence="14 15">TW1</strain>
    </source>
</reference>
<keyword evidence="3 9" id="KW-0285">Flavoprotein</keyword>
<comment type="catalytic activity">
    <reaction evidence="9">
        <text>5,6-dihydrouridine(20) in tRNA + NAD(+) = uridine(20) in tRNA + NADH + H(+)</text>
        <dbReference type="Rhea" id="RHEA:53340"/>
        <dbReference type="Rhea" id="RHEA-COMP:13533"/>
        <dbReference type="Rhea" id="RHEA-COMP:13534"/>
        <dbReference type="ChEBI" id="CHEBI:15378"/>
        <dbReference type="ChEBI" id="CHEBI:57540"/>
        <dbReference type="ChEBI" id="CHEBI:57945"/>
        <dbReference type="ChEBI" id="CHEBI:65315"/>
        <dbReference type="ChEBI" id="CHEBI:74443"/>
        <dbReference type="EC" id="1.3.1.91"/>
    </reaction>
</comment>
<feature type="binding site" evidence="9 12">
    <location>
        <begin position="241"/>
        <end position="242"/>
    </location>
    <ligand>
        <name>FMN</name>
        <dbReference type="ChEBI" id="CHEBI:58210"/>
    </ligand>
</feature>
<evidence type="ECO:0000256" key="1">
    <source>
        <dbReference type="ARBA" id="ARBA00001917"/>
    </source>
</evidence>
<evidence type="ECO:0000256" key="11">
    <source>
        <dbReference type="PIRSR" id="PIRSR006621-1"/>
    </source>
</evidence>
<dbReference type="GO" id="GO:0050660">
    <property type="term" value="F:flavin adenine dinucleotide binding"/>
    <property type="evidence" value="ECO:0007669"/>
    <property type="project" value="InterPro"/>
</dbReference>